<protein>
    <recommendedName>
        <fullName evidence="4">Enoyl-CoA hydratase</fullName>
    </recommendedName>
</protein>
<dbReference type="SUPFAM" id="SSF52096">
    <property type="entry name" value="ClpP/crotonase"/>
    <property type="match status" value="1"/>
</dbReference>
<keyword evidence="3" id="KW-1185">Reference proteome</keyword>
<dbReference type="Proteomes" id="UP000193529">
    <property type="component" value="Unassembled WGS sequence"/>
</dbReference>
<evidence type="ECO:0008006" key="4">
    <source>
        <dbReference type="Google" id="ProtNLM"/>
    </source>
</evidence>
<dbReference type="AlphaFoldDB" id="A0A1X1ZNB1"/>
<dbReference type="InterPro" id="IPR029045">
    <property type="entry name" value="ClpP/crotonase-like_dom_sf"/>
</dbReference>
<dbReference type="PANTHER" id="PTHR43802">
    <property type="entry name" value="ENOYL-COA HYDRATASE"/>
    <property type="match status" value="1"/>
</dbReference>
<dbReference type="Gene3D" id="3.90.226.10">
    <property type="entry name" value="2-enoyl-CoA Hydratase, Chain A, domain 1"/>
    <property type="match status" value="1"/>
</dbReference>
<dbReference type="Pfam" id="PF00378">
    <property type="entry name" value="ECH_1"/>
    <property type="match status" value="1"/>
</dbReference>
<reference evidence="2 3" key="1">
    <citation type="submission" date="2016-01" db="EMBL/GenBank/DDBJ databases">
        <title>The new phylogeny of the genus Mycobacterium.</title>
        <authorList>
            <person name="Tarcisio F."/>
            <person name="Conor M."/>
            <person name="Antonella G."/>
            <person name="Elisabetta G."/>
            <person name="Giulia F.S."/>
            <person name="Sara T."/>
            <person name="Anna F."/>
            <person name="Clotilde B."/>
            <person name="Roberto B."/>
            <person name="Veronica D.S."/>
            <person name="Fabio R."/>
            <person name="Monica P."/>
            <person name="Olivier J."/>
            <person name="Enrico T."/>
            <person name="Nicola S."/>
        </authorList>
    </citation>
    <scope>NUCLEOTIDE SEQUENCE [LARGE SCALE GENOMIC DNA]</scope>
    <source>
        <strain evidence="2 3">DSM 44572</strain>
    </source>
</reference>
<name>A0A1X1ZNB1_9MYCO</name>
<gene>
    <name evidence="2" type="ORF">AWC19_08395</name>
</gene>
<dbReference type="EMBL" id="LQPJ01000100">
    <property type="protein sequence ID" value="ORW24802.1"/>
    <property type="molecule type" value="Genomic_DNA"/>
</dbReference>
<dbReference type="CDD" id="cd06558">
    <property type="entry name" value="crotonase-like"/>
    <property type="match status" value="1"/>
</dbReference>
<evidence type="ECO:0000313" key="3">
    <source>
        <dbReference type="Proteomes" id="UP000193529"/>
    </source>
</evidence>
<evidence type="ECO:0000256" key="1">
    <source>
        <dbReference type="ARBA" id="ARBA00005254"/>
    </source>
</evidence>
<comment type="caution">
    <text evidence="2">The sequence shown here is derived from an EMBL/GenBank/DDBJ whole genome shotgun (WGS) entry which is preliminary data.</text>
</comment>
<dbReference type="STRING" id="153971.AWC19_08395"/>
<dbReference type="PANTHER" id="PTHR43802:SF1">
    <property type="entry name" value="IP11341P-RELATED"/>
    <property type="match status" value="1"/>
</dbReference>
<accession>A0A1X1ZNB1</accession>
<organism evidence="2 3">
    <name type="scientific">Mycobacterium palustre</name>
    <dbReference type="NCBI Taxonomy" id="153971"/>
    <lineage>
        <taxon>Bacteria</taxon>
        <taxon>Bacillati</taxon>
        <taxon>Actinomycetota</taxon>
        <taxon>Actinomycetes</taxon>
        <taxon>Mycobacteriales</taxon>
        <taxon>Mycobacteriaceae</taxon>
        <taxon>Mycobacterium</taxon>
        <taxon>Mycobacterium simiae complex</taxon>
    </lineage>
</organism>
<sequence length="264" mass="27214">MIYVNVHVEERARAMLDPAAYRTIDVVVDGATGVAVLTLNRPDKANAVDDVMHSELSTVFAAAQDDARVRAVVLTGAGRTFSAGGDESGTREYSTATGRTPIEEARHIVEDIVGLAKPLIAAVNGHAIGLGAVLATLADVSYMAESAKLGDLHVHAALPAGNGAAVIWPLLVGLNRAKHLLMTGEILTAAEAERFGLVTRVVAAPDVLPMAMAMAERLAALAPQAVQGTKAAVNRLLALACGTVLPLSLALEAAAMEHDASGPP</sequence>
<evidence type="ECO:0000313" key="2">
    <source>
        <dbReference type="EMBL" id="ORW24802.1"/>
    </source>
</evidence>
<comment type="similarity">
    <text evidence="1">Belongs to the enoyl-CoA hydratase/isomerase family.</text>
</comment>
<proteinExistence type="inferred from homology"/>
<dbReference type="InterPro" id="IPR001753">
    <property type="entry name" value="Enoyl-CoA_hydra/iso"/>
</dbReference>
<dbReference type="GO" id="GO:0003824">
    <property type="term" value="F:catalytic activity"/>
    <property type="evidence" value="ECO:0007669"/>
    <property type="project" value="UniProtKB-ARBA"/>
</dbReference>